<dbReference type="InterPro" id="IPR011009">
    <property type="entry name" value="Kinase-like_dom_sf"/>
</dbReference>
<name>E4YTB7_OIKDI</name>
<dbReference type="GO" id="GO:0005524">
    <property type="term" value="F:ATP binding"/>
    <property type="evidence" value="ECO:0007669"/>
    <property type="project" value="InterPro"/>
</dbReference>
<protein>
    <recommendedName>
        <fullName evidence="1">Protein kinase domain-containing protein</fullName>
    </recommendedName>
</protein>
<dbReference type="PANTHER" id="PTHR44167:SF24">
    <property type="entry name" value="SERINE_THREONINE-PROTEIN KINASE CHK2"/>
    <property type="match status" value="1"/>
</dbReference>
<dbReference type="PANTHER" id="PTHR44167">
    <property type="entry name" value="OVARIAN-SPECIFIC SERINE/THREONINE-PROTEIN KINASE LOK-RELATED"/>
    <property type="match status" value="1"/>
</dbReference>
<dbReference type="AlphaFoldDB" id="E4YTB7"/>
<proteinExistence type="predicted"/>
<feature type="non-terminal residue" evidence="2">
    <location>
        <position position="1"/>
    </location>
</feature>
<dbReference type="GO" id="GO:0005634">
    <property type="term" value="C:nucleus"/>
    <property type="evidence" value="ECO:0007669"/>
    <property type="project" value="TreeGrafter"/>
</dbReference>
<dbReference type="Gene3D" id="1.10.510.10">
    <property type="entry name" value="Transferase(Phosphotransferase) domain 1"/>
    <property type="match status" value="1"/>
</dbReference>
<dbReference type="Pfam" id="PF00069">
    <property type="entry name" value="Pkinase"/>
    <property type="match status" value="1"/>
</dbReference>
<evidence type="ECO:0000259" key="1">
    <source>
        <dbReference type="PROSITE" id="PS50011"/>
    </source>
</evidence>
<dbReference type="GO" id="GO:0005737">
    <property type="term" value="C:cytoplasm"/>
    <property type="evidence" value="ECO:0007669"/>
    <property type="project" value="TreeGrafter"/>
</dbReference>
<dbReference type="GO" id="GO:0004674">
    <property type="term" value="F:protein serine/threonine kinase activity"/>
    <property type="evidence" value="ECO:0007669"/>
    <property type="project" value="TreeGrafter"/>
</dbReference>
<dbReference type="GO" id="GO:0044773">
    <property type="term" value="P:mitotic DNA damage checkpoint signaling"/>
    <property type="evidence" value="ECO:0007669"/>
    <property type="project" value="TreeGrafter"/>
</dbReference>
<dbReference type="SUPFAM" id="SSF56112">
    <property type="entry name" value="Protein kinase-like (PK-like)"/>
    <property type="match status" value="1"/>
</dbReference>
<organism evidence="2">
    <name type="scientific">Oikopleura dioica</name>
    <name type="common">Tunicate</name>
    <dbReference type="NCBI Taxonomy" id="34765"/>
    <lineage>
        <taxon>Eukaryota</taxon>
        <taxon>Metazoa</taxon>
        <taxon>Chordata</taxon>
        <taxon>Tunicata</taxon>
        <taxon>Appendicularia</taxon>
        <taxon>Copelata</taxon>
        <taxon>Oikopleuridae</taxon>
        <taxon>Oikopleura</taxon>
    </lineage>
</organism>
<sequence length="599" mass="69738">IAATWKNVVFNNGRVALYDDNEKLLETLDMYCLQKEIIRDNPNLQGTRLSRYDIKEEYGKWRLADELQSKLISAGGEAIILQEKFDVMEMAVRIHVFDPFLFTDQALEPEFKIFHESERSMPKHENIIKNFVNIEIYDKNDEDEEDCLGWITIMEKCDSDLRTLLKQEKLNLTERKKTAIGIRHGMDYLAKIGIRHHDVKPENILLKNGVAKIIDFGVVMDASRRESYRQMGYTRRGSKFKYFYSLFAGSPGFSQNHQLTGGHGDMSANIFVFLFCDWKTAWTLLYRPVEDTEYKELEYMVKMTNADCIKRQNPKEDELLAISKIVSINDSSSYLTLDDPNLTKSVQMASLKQRATKIINLDFNNLTKNVFDQKESNLCVPISVTSLIRHALKYDLNFDDEYNNYSIEKLLTIFTMVIYPRSLSGLNLNPNTDEKDFQSTETELLLKRLKNHTYLMKSGWEIIRKMGHPNIPKSVFKYETVILNKNFIFSRPLTVTGAYLVSKGLIKFHQMTLDRIEECNYVLQNTMLSIDAPILRIKMDNPYYVTPERIYQKLSLKQESLIMLHDNVSMDMVNENFGEMKKEKCYLLPKAYSLSLSLV</sequence>
<feature type="domain" description="Protein kinase" evidence="1">
    <location>
        <begin position="52"/>
        <end position="418"/>
    </location>
</feature>
<gene>
    <name evidence="2" type="ORF">GSOID_T00019223001</name>
</gene>
<dbReference type="PROSITE" id="PS00108">
    <property type="entry name" value="PROTEIN_KINASE_ST"/>
    <property type="match status" value="1"/>
</dbReference>
<dbReference type="SMART" id="SM00220">
    <property type="entry name" value="S_TKc"/>
    <property type="match status" value="1"/>
</dbReference>
<accession>E4YTB7</accession>
<evidence type="ECO:0000313" key="2">
    <source>
        <dbReference type="EMBL" id="CBY38706.1"/>
    </source>
</evidence>
<dbReference type="EMBL" id="FN655301">
    <property type="protein sequence ID" value="CBY38706.1"/>
    <property type="molecule type" value="Genomic_DNA"/>
</dbReference>
<dbReference type="InterPro" id="IPR008271">
    <property type="entry name" value="Ser/Thr_kinase_AS"/>
</dbReference>
<dbReference type="PROSITE" id="PS50011">
    <property type="entry name" value="PROTEIN_KINASE_DOM"/>
    <property type="match status" value="1"/>
</dbReference>
<dbReference type="Proteomes" id="UP000011014">
    <property type="component" value="Unassembled WGS sequence"/>
</dbReference>
<dbReference type="InterPro" id="IPR000719">
    <property type="entry name" value="Prot_kinase_dom"/>
</dbReference>
<reference evidence="2" key="1">
    <citation type="journal article" date="2010" name="Science">
        <title>Plasticity of animal genome architecture unmasked by rapid evolution of a pelagic tunicate.</title>
        <authorList>
            <person name="Denoeud F."/>
            <person name="Henriet S."/>
            <person name="Mungpakdee S."/>
            <person name="Aury J.M."/>
            <person name="Da Silva C."/>
            <person name="Brinkmann H."/>
            <person name="Mikhaleva J."/>
            <person name="Olsen L.C."/>
            <person name="Jubin C."/>
            <person name="Canestro C."/>
            <person name="Bouquet J.M."/>
            <person name="Danks G."/>
            <person name="Poulain J."/>
            <person name="Campsteijn C."/>
            <person name="Adamski M."/>
            <person name="Cross I."/>
            <person name="Yadetie F."/>
            <person name="Muffato M."/>
            <person name="Louis A."/>
            <person name="Butcher S."/>
            <person name="Tsagkogeorga G."/>
            <person name="Konrad A."/>
            <person name="Singh S."/>
            <person name="Jensen M.F."/>
            <person name="Cong E.H."/>
            <person name="Eikeseth-Otteraa H."/>
            <person name="Noel B."/>
            <person name="Anthouard V."/>
            <person name="Porcel B.M."/>
            <person name="Kachouri-Lafond R."/>
            <person name="Nishino A."/>
            <person name="Ugolini M."/>
            <person name="Chourrout P."/>
            <person name="Nishida H."/>
            <person name="Aasland R."/>
            <person name="Huzurbazar S."/>
            <person name="Westhof E."/>
            <person name="Delsuc F."/>
            <person name="Lehrach H."/>
            <person name="Reinhardt R."/>
            <person name="Weissenbach J."/>
            <person name="Roy S.W."/>
            <person name="Artiguenave F."/>
            <person name="Postlethwait J.H."/>
            <person name="Manak J.R."/>
            <person name="Thompson E.M."/>
            <person name="Jaillon O."/>
            <person name="Du Pasquier L."/>
            <person name="Boudinot P."/>
            <person name="Liberles D.A."/>
            <person name="Volff J.N."/>
            <person name="Philippe H."/>
            <person name="Lenhard B."/>
            <person name="Roest Crollius H."/>
            <person name="Wincker P."/>
            <person name="Chourrout D."/>
        </authorList>
    </citation>
    <scope>NUCLEOTIDE SEQUENCE [LARGE SCALE GENOMIC DNA]</scope>
</reference>